<dbReference type="InterPro" id="IPR036388">
    <property type="entry name" value="WH-like_DNA-bd_sf"/>
</dbReference>
<keyword evidence="3" id="KW-1185">Reference proteome</keyword>
<dbReference type="GO" id="GO:0003700">
    <property type="term" value="F:DNA-binding transcription factor activity"/>
    <property type="evidence" value="ECO:0007669"/>
    <property type="project" value="InterPro"/>
</dbReference>
<dbReference type="RefSeq" id="WP_160627110.1">
    <property type="nucleotide sequence ID" value="NZ_CP047593.1"/>
</dbReference>
<dbReference type="AlphaFoldDB" id="A0A6P1M455"/>
<organism evidence="2 3">
    <name type="scientific">Tichowtungia aerotolerans</name>
    <dbReference type="NCBI Taxonomy" id="2697043"/>
    <lineage>
        <taxon>Bacteria</taxon>
        <taxon>Pseudomonadati</taxon>
        <taxon>Kiritimatiellota</taxon>
        <taxon>Tichowtungiia</taxon>
        <taxon>Tichowtungiales</taxon>
        <taxon>Tichowtungiaceae</taxon>
        <taxon>Tichowtungia</taxon>
    </lineage>
</organism>
<dbReference type="PRINTS" id="PR00778">
    <property type="entry name" value="HTHARSR"/>
</dbReference>
<dbReference type="Pfam" id="PF01022">
    <property type="entry name" value="HTH_5"/>
    <property type="match status" value="1"/>
</dbReference>
<reference evidence="2 3" key="1">
    <citation type="submission" date="2020-01" db="EMBL/GenBank/DDBJ databases">
        <title>Ponticoccus aerotolerans gen. nov., sp. nov., an anaerobic bacterium and proposal of Ponticoccusceae fam. nov., Ponticoccusles ord. nov. and Ponticoccuse classis nov. in the phylum Kiritimatiellaeota.</title>
        <authorList>
            <person name="Zhou L.Y."/>
            <person name="Du Z.J."/>
        </authorList>
    </citation>
    <scope>NUCLEOTIDE SEQUENCE [LARGE SCALE GENOMIC DNA]</scope>
    <source>
        <strain evidence="2 3">S-5007</strain>
    </source>
</reference>
<dbReference type="GO" id="GO:0008757">
    <property type="term" value="F:S-adenosylmethionine-dependent methyltransferase activity"/>
    <property type="evidence" value="ECO:0007669"/>
    <property type="project" value="InterPro"/>
</dbReference>
<dbReference type="InterPro" id="IPR011991">
    <property type="entry name" value="ArsR-like_HTH"/>
</dbReference>
<dbReference type="InterPro" id="IPR013216">
    <property type="entry name" value="Methyltransf_11"/>
</dbReference>
<sequence>MENLLDVFKALSDEARLRILRAVEIAELSVAEIVTALKMPQSSVSRHLKPLRDSGLLETRREGTSVYYRRGPVFQDASFAQLLSEKLAELRGASRDRAAVDKVLDQRRKESTKFFDEIAGRYGSLTEPGGGWRGMAAALAAGFSGKTVADIGCGEGDLTLLLARFAKRVTAIDLSAQMLRVVQERSAEAGVAGRVAAEKGDLEKLPLKANSEDAVFVSQVLHHAARPGRALKEAARTLKPDGQLILLDLSRHEQEWVRDEWADQWLGFDEKELRGWLKEAGLKIKIFQTLEGPETAFSVLMVVAEKQK</sequence>
<feature type="domain" description="HTH arsR-type" evidence="1">
    <location>
        <begin position="1"/>
        <end position="94"/>
    </location>
</feature>
<name>A0A6P1M455_9BACT</name>
<dbReference type="CDD" id="cd00090">
    <property type="entry name" value="HTH_ARSR"/>
    <property type="match status" value="1"/>
</dbReference>
<protein>
    <submittedName>
        <fullName evidence="2">Metalloregulator ArsR/SmtB family transcription factor</fullName>
    </submittedName>
</protein>
<dbReference type="PANTHER" id="PTHR42912">
    <property type="entry name" value="METHYLTRANSFERASE"/>
    <property type="match status" value="1"/>
</dbReference>
<dbReference type="SUPFAM" id="SSF53335">
    <property type="entry name" value="S-adenosyl-L-methionine-dependent methyltransferases"/>
    <property type="match status" value="1"/>
</dbReference>
<dbReference type="Gene3D" id="1.10.10.10">
    <property type="entry name" value="Winged helix-like DNA-binding domain superfamily/Winged helix DNA-binding domain"/>
    <property type="match status" value="1"/>
</dbReference>
<dbReference type="CDD" id="cd02440">
    <property type="entry name" value="AdoMet_MTases"/>
    <property type="match status" value="1"/>
</dbReference>
<dbReference type="PANTHER" id="PTHR42912:SF93">
    <property type="entry name" value="N6-ADENOSINE-METHYLTRANSFERASE TMT1A"/>
    <property type="match status" value="1"/>
</dbReference>
<dbReference type="InterPro" id="IPR029063">
    <property type="entry name" value="SAM-dependent_MTases_sf"/>
</dbReference>
<dbReference type="SUPFAM" id="SSF46785">
    <property type="entry name" value="Winged helix' DNA-binding domain"/>
    <property type="match status" value="1"/>
</dbReference>
<evidence type="ECO:0000313" key="2">
    <source>
        <dbReference type="EMBL" id="QHI68617.1"/>
    </source>
</evidence>
<dbReference type="InterPro" id="IPR001845">
    <property type="entry name" value="HTH_ArsR_DNA-bd_dom"/>
</dbReference>
<dbReference type="Pfam" id="PF08241">
    <property type="entry name" value="Methyltransf_11"/>
    <property type="match status" value="1"/>
</dbReference>
<dbReference type="NCBIfam" id="NF033788">
    <property type="entry name" value="HTH_metalloreg"/>
    <property type="match status" value="1"/>
</dbReference>
<evidence type="ECO:0000259" key="1">
    <source>
        <dbReference type="PROSITE" id="PS50987"/>
    </source>
</evidence>
<dbReference type="Proteomes" id="UP000464954">
    <property type="component" value="Chromosome"/>
</dbReference>
<gene>
    <name evidence="2" type="ORF">GT409_03850</name>
</gene>
<dbReference type="KEGG" id="taer:GT409_03850"/>
<dbReference type="SMART" id="SM00418">
    <property type="entry name" value="HTH_ARSR"/>
    <property type="match status" value="1"/>
</dbReference>
<dbReference type="InterPro" id="IPR050508">
    <property type="entry name" value="Methyltransf_Superfamily"/>
</dbReference>
<proteinExistence type="predicted"/>
<dbReference type="EMBL" id="CP047593">
    <property type="protein sequence ID" value="QHI68617.1"/>
    <property type="molecule type" value="Genomic_DNA"/>
</dbReference>
<evidence type="ECO:0000313" key="3">
    <source>
        <dbReference type="Proteomes" id="UP000464954"/>
    </source>
</evidence>
<accession>A0A6P1M455</accession>
<dbReference type="Gene3D" id="3.40.50.150">
    <property type="entry name" value="Vaccinia Virus protein VP39"/>
    <property type="match status" value="1"/>
</dbReference>
<dbReference type="PROSITE" id="PS50987">
    <property type="entry name" value="HTH_ARSR_2"/>
    <property type="match status" value="1"/>
</dbReference>
<dbReference type="InterPro" id="IPR036390">
    <property type="entry name" value="WH_DNA-bd_sf"/>
</dbReference>